<evidence type="ECO:0000256" key="1">
    <source>
        <dbReference type="SAM" id="MobiDB-lite"/>
    </source>
</evidence>
<dbReference type="RefSeq" id="XP_018279920.1">
    <property type="nucleotide sequence ID" value="XM_018427232.1"/>
</dbReference>
<dbReference type="EMBL" id="KQ087195">
    <property type="protein sequence ID" value="KLT43429.1"/>
    <property type="molecule type" value="Genomic_DNA"/>
</dbReference>
<dbReference type="Pfam" id="PF04419">
    <property type="entry name" value="SERF-like_N"/>
    <property type="match status" value="1"/>
</dbReference>
<proteinExistence type="predicted"/>
<evidence type="ECO:0000313" key="3">
    <source>
        <dbReference type="EMBL" id="KLT43429.1"/>
    </source>
</evidence>
<evidence type="ECO:0000313" key="4">
    <source>
        <dbReference type="Proteomes" id="UP000053611"/>
    </source>
</evidence>
<feature type="domain" description="Small EDRK-rich factor-like N-terminal" evidence="2">
    <location>
        <begin position="1"/>
        <end position="33"/>
    </location>
</feature>
<feature type="region of interest" description="Disordered" evidence="1">
    <location>
        <begin position="1"/>
        <end position="39"/>
    </location>
</feature>
<feature type="compositionally biased region" description="Basic and acidic residues" evidence="1">
    <location>
        <begin position="25"/>
        <end position="39"/>
    </location>
</feature>
<sequence length="66" mass="7085">MTRGDQRERDRAKNQAKNASAQKKQSGDPTKRKEADAKALQEKIAQLAKEAAANGGAPAPVKAKKK</sequence>
<keyword evidence="4" id="KW-1185">Reference proteome</keyword>
<dbReference type="GeneID" id="28987835"/>
<feature type="compositionally biased region" description="Low complexity" evidence="1">
    <location>
        <begin position="15"/>
        <end position="24"/>
    </location>
</feature>
<dbReference type="STRING" id="879819.A0A0J1B6T9"/>
<dbReference type="Proteomes" id="UP000053611">
    <property type="component" value="Unassembled WGS sequence"/>
</dbReference>
<dbReference type="AlphaFoldDB" id="A0A0J1B6T9"/>
<gene>
    <name evidence="3" type="ORF">CC85DRAFT_52684</name>
</gene>
<protein>
    <recommendedName>
        <fullName evidence="2">Small EDRK-rich factor-like N-terminal domain-containing protein</fullName>
    </recommendedName>
</protein>
<reference evidence="3 4" key="1">
    <citation type="submission" date="2015-03" db="EMBL/GenBank/DDBJ databases">
        <title>Genomics and transcriptomics of the oil-accumulating basidiomycete yeast T. oleaginosus allow insights into substrate utilization and the diverse evolutionary trajectories of mating systems in fungi.</title>
        <authorList>
            <consortium name="DOE Joint Genome Institute"/>
            <person name="Kourist R."/>
            <person name="Kracht O."/>
            <person name="Bracharz F."/>
            <person name="Lipzen A."/>
            <person name="Nolan M."/>
            <person name="Ohm R."/>
            <person name="Grigoriev I."/>
            <person name="Sun S."/>
            <person name="Heitman J."/>
            <person name="Bruck T."/>
            <person name="Nowrousian M."/>
        </authorList>
    </citation>
    <scope>NUCLEOTIDE SEQUENCE [LARGE SCALE GENOMIC DNA]</scope>
    <source>
        <strain evidence="3 4">IBC0246</strain>
    </source>
</reference>
<accession>A0A0J1B6T9</accession>
<dbReference type="InterPro" id="IPR007513">
    <property type="entry name" value="SERF-like_N"/>
</dbReference>
<name>A0A0J1B6T9_9TREE</name>
<feature type="compositionally biased region" description="Basic and acidic residues" evidence="1">
    <location>
        <begin position="1"/>
        <end position="13"/>
    </location>
</feature>
<evidence type="ECO:0000259" key="2">
    <source>
        <dbReference type="Pfam" id="PF04419"/>
    </source>
</evidence>
<organism evidence="3 4">
    <name type="scientific">Cutaneotrichosporon oleaginosum</name>
    <dbReference type="NCBI Taxonomy" id="879819"/>
    <lineage>
        <taxon>Eukaryota</taxon>
        <taxon>Fungi</taxon>
        <taxon>Dikarya</taxon>
        <taxon>Basidiomycota</taxon>
        <taxon>Agaricomycotina</taxon>
        <taxon>Tremellomycetes</taxon>
        <taxon>Trichosporonales</taxon>
        <taxon>Trichosporonaceae</taxon>
        <taxon>Cutaneotrichosporon</taxon>
    </lineage>
</organism>